<protein>
    <submittedName>
        <fullName evidence="1">Uncharacterized protein DUF488</fullName>
    </submittedName>
</protein>
<sequence length="152" mass="17369">MATAKKTVNVTTIGFTKTSASHFFDRLRLAKVRQVVDVRLHNTSQLAGFAKADDLAFFLREICGAGYRHEPLLAPSEALMTMYKKEKGEWQEFSRQFLQLMASRQVEQKLKPAVFDDSCLLCSEARPHHCHRQLVCDYLNDRWGGALKVTHL</sequence>
<dbReference type="EMBL" id="SNYW01000012">
    <property type="protein sequence ID" value="TDQ78860.1"/>
    <property type="molecule type" value="Genomic_DNA"/>
</dbReference>
<reference evidence="1 2" key="1">
    <citation type="submission" date="2019-03" db="EMBL/GenBank/DDBJ databases">
        <title>Genomic Encyclopedia of Type Strains, Phase III (KMG-III): the genomes of soil and plant-associated and newly described type strains.</title>
        <authorList>
            <person name="Whitman W."/>
        </authorList>
    </citation>
    <scope>NUCLEOTIDE SEQUENCE [LARGE SCALE GENOMIC DNA]</scope>
    <source>
        <strain evidence="1 2">CGMCC 1.7660</strain>
    </source>
</reference>
<dbReference type="RefSeq" id="WP_133614769.1">
    <property type="nucleotide sequence ID" value="NZ_SNYW01000012.1"/>
</dbReference>
<dbReference type="AlphaFoldDB" id="A0A4R6WFT3"/>
<accession>A0A4R6WFT3</accession>
<organism evidence="1 2">
    <name type="scientific">Dongia mobilis</name>
    <dbReference type="NCBI Taxonomy" id="578943"/>
    <lineage>
        <taxon>Bacteria</taxon>
        <taxon>Pseudomonadati</taxon>
        <taxon>Pseudomonadota</taxon>
        <taxon>Alphaproteobacteria</taxon>
        <taxon>Rhodospirillales</taxon>
        <taxon>Dongiaceae</taxon>
        <taxon>Dongia</taxon>
    </lineage>
</organism>
<dbReference type="Pfam" id="PF04343">
    <property type="entry name" value="DUF488"/>
    <property type="match status" value="1"/>
</dbReference>
<dbReference type="PANTHER" id="PTHR39337:SF1">
    <property type="entry name" value="BLR5642 PROTEIN"/>
    <property type="match status" value="1"/>
</dbReference>
<dbReference type="PANTHER" id="PTHR39337">
    <property type="entry name" value="BLR5642 PROTEIN"/>
    <property type="match status" value="1"/>
</dbReference>
<keyword evidence="2" id="KW-1185">Reference proteome</keyword>
<dbReference type="Proteomes" id="UP000295783">
    <property type="component" value="Unassembled WGS sequence"/>
</dbReference>
<proteinExistence type="predicted"/>
<dbReference type="OrthoDB" id="9810084at2"/>
<gene>
    <name evidence="1" type="ORF">A8950_3321</name>
</gene>
<comment type="caution">
    <text evidence="1">The sequence shown here is derived from an EMBL/GenBank/DDBJ whole genome shotgun (WGS) entry which is preliminary data.</text>
</comment>
<evidence type="ECO:0000313" key="1">
    <source>
        <dbReference type="EMBL" id="TDQ78860.1"/>
    </source>
</evidence>
<evidence type="ECO:0000313" key="2">
    <source>
        <dbReference type="Proteomes" id="UP000295783"/>
    </source>
</evidence>
<dbReference type="InterPro" id="IPR007438">
    <property type="entry name" value="DUF488"/>
</dbReference>
<name>A0A4R6WFT3_9PROT</name>